<dbReference type="Pfam" id="PF02595">
    <property type="entry name" value="Gly_kinase"/>
    <property type="match status" value="2"/>
</dbReference>
<evidence type="ECO:0000256" key="3">
    <source>
        <dbReference type="ARBA" id="ARBA00022777"/>
    </source>
</evidence>
<feature type="region of interest" description="Disordered" evidence="4">
    <location>
        <begin position="111"/>
        <end position="197"/>
    </location>
</feature>
<protein>
    <recommendedName>
        <fullName evidence="7">Glycerate kinase</fullName>
    </recommendedName>
</protein>
<dbReference type="InterPro" id="IPR018193">
    <property type="entry name" value="Glyc_kinase_flavodox-like_fold"/>
</dbReference>
<evidence type="ECO:0008006" key="7">
    <source>
        <dbReference type="Google" id="ProtNLM"/>
    </source>
</evidence>
<comment type="similarity">
    <text evidence="1">Belongs to the glycerate kinase type-1 family.</text>
</comment>
<keyword evidence="2" id="KW-0808">Transferase</keyword>
<dbReference type="Gene3D" id="3.90.1510.10">
    <property type="entry name" value="Glycerate kinase, domain 2"/>
    <property type="match status" value="1"/>
</dbReference>
<sequence>MVRRLAPPVAPSRPATDTAEAVVVTRVGAPSVVVASDAFKGSLSSLDVADAVRSGVLDVVPQARVVVLPVADGGEGTVAAALACGWSPVPVDVHGPTGEAVVATVALRPAPRGPSPAINTADHELSTVDSTADRRHSSVDSTADHRRSTVDHSADQELSSVANTADTRRRTAINTADQRRSSVDTAGATPFGAGEAAHRPAVVHVTALVELADACGLGRLPGGVPAPLTASSRGLGEAIRGALDLGATEVVVGVGGSASTDGGAGALAALGARLLDESGSPLADGGAALSRLAHLDVTGLDRRLEGTRLVLAADVDSPLLGPAGAAVVFGPQKGARPEDVTVLEAALTRWADVVAATPLRAFPRRSAGGPARAPGPTGAAALAGMPGAGAAGGVGFALLTVLGAERRSGVDVVLDLVGLEGAFDGADLVVTGEGSLDPQTLMGKAVAGVTRRATAHGIPAVAVCGLLALDEAGLTALGVRAAYPLSDLEADPARSVRDARVLLHRTGARIAREWLSRPPA</sequence>
<dbReference type="Proteomes" id="UP001500945">
    <property type="component" value="Unassembled WGS sequence"/>
</dbReference>
<comment type="caution">
    <text evidence="5">The sequence shown here is derived from an EMBL/GenBank/DDBJ whole genome shotgun (WGS) entry which is preliminary data.</text>
</comment>
<evidence type="ECO:0000256" key="1">
    <source>
        <dbReference type="ARBA" id="ARBA00006284"/>
    </source>
</evidence>
<evidence type="ECO:0000256" key="2">
    <source>
        <dbReference type="ARBA" id="ARBA00022679"/>
    </source>
</evidence>
<dbReference type="Gene3D" id="3.40.50.10350">
    <property type="entry name" value="Glycerate kinase, domain 1"/>
    <property type="match status" value="2"/>
</dbReference>
<organism evidence="5 6">
    <name type="scientific">Fodinibacter luteus</name>
    <dbReference type="NCBI Taxonomy" id="552064"/>
    <lineage>
        <taxon>Bacteria</taxon>
        <taxon>Bacillati</taxon>
        <taxon>Actinomycetota</taxon>
        <taxon>Actinomycetes</taxon>
        <taxon>Micrococcales</taxon>
        <taxon>Intrasporangiaceae</taxon>
        <taxon>Fodinibacter (ex Wang et al. 2009)</taxon>
    </lineage>
</organism>
<dbReference type="InterPro" id="IPR004381">
    <property type="entry name" value="Glycerate_kinase"/>
</dbReference>
<evidence type="ECO:0000313" key="5">
    <source>
        <dbReference type="EMBL" id="GAA4399474.1"/>
    </source>
</evidence>
<dbReference type="NCBIfam" id="TIGR00045">
    <property type="entry name" value="glycerate kinase"/>
    <property type="match status" value="1"/>
</dbReference>
<reference evidence="6" key="1">
    <citation type="journal article" date="2019" name="Int. J. Syst. Evol. Microbiol.">
        <title>The Global Catalogue of Microorganisms (GCM) 10K type strain sequencing project: providing services to taxonomists for standard genome sequencing and annotation.</title>
        <authorList>
            <consortium name="The Broad Institute Genomics Platform"/>
            <consortium name="The Broad Institute Genome Sequencing Center for Infectious Disease"/>
            <person name="Wu L."/>
            <person name="Ma J."/>
        </authorList>
    </citation>
    <scope>NUCLEOTIDE SEQUENCE [LARGE SCALE GENOMIC DNA]</scope>
    <source>
        <strain evidence="6">JCM 17809</strain>
    </source>
</reference>
<feature type="compositionally biased region" description="Polar residues" evidence="4">
    <location>
        <begin position="156"/>
        <end position="165"/>
    </location>
</feature>
<keyword evidence="3" id="KW-0418">Kinase</keyword>
<dbReference type="InterPro" id="IPR018197">
    <property type="entry name" value="Glycerate_kinase_RE-like"/>
</dbReference>
<accession>A0ABP8K341</accession>
<feature type="compositionally biased region" description="Basic and acidic residues" evidence="4">
    <location>
        <begin position="121"/>
        <end position="155"/>
    </location>
</feature>
<name>A0ABP8K341_9MICO</name>
<dbReference type="PANTHER" id="PTHR21599:SF0">
    <property type="entry name" value="GLYCERATE KINASE"/>
    <property type="match status" value="1"/>
</dbReference>
<proteinExistence type="inferred from homology"/>
<gene>
    <name evidence="5" type="ORF">GCM10023168_06870</name>
</gene>
<dbReference type="SUPFAM" id="SSF110738">
    <property type="entry name" value="Glycerate kinase I"/>
    <property type="match status" value="2"/>
</dbReference>
<evidence type="ECO:0000256" key="4">
    <source>
        <dbReference type="SAM" id="MobiDB-lite"/>
    </source>
</evidence>
<keyword evidence="6" id="KW-1185">Reference proteome</keyword>
<dbReference type="InterPro" id="IPR036129">
    <property type="entry name" value="Glycerate_kinase_sf"/>
</dbReference>
<dbReference type="PANTHER" id="PTHR21599">
    <property type="entry name" value="GLYCERATE KINASE"/>
    <property type="match status" value="1"/>
</dbReference>
<evidence type="ECO:0000313" key="6">
    <source>
        <dbReference type="Proteomes" id="UP001500945"/>
    </source>
</evidence>
<dbReference type="EMBL" id="BAABGM010000003">
    <property type="protein sequence ID" value="GAA4399474.1"/>
    <property type="molecule type" value="Genomic_DNA"/>
</dbReference>